<dbReference type="RefSeq" id="WP_338452240.1">
    <property type="nucleotide sequence ID" value="NZ_CP137640.1"/>
</dbReference>
<name>A0ABZ2CI40_9BACI</name>
<gene>
    <name evidence="1" type="ORF">R4Z09_10335</name>
</gene>
<dbReference type="EMBL" id="CP137640">
    <property type="protein sequence ID" value="WVX83355.1"/>
    <property type="molecule type" value="Genomic_DNA"/>
</dbReference>
<organism evidence="1 2">
    <name type="scientific">Niallia oryzisoli</name>
    <dbReference type="NCBI Taxonomy" id="1737571"/>
    <lineage>
        <taxon>Bacteria</taxon>
        <taxon>Bacillati</taxon>
        <taxon>Bacillota</taxon>
        <taxon>Bacilli</taxon>
        <taxon>Bacillales</taxon>
        <taxon>Bacillaceae</taxon>
        <taxon>Niallia</taxon>
    </lineage>
</organism>
<sequence length="129" mass="14549">MSKIYTDYVNKVAITIPDKFIDVKTGESYSVPLKVQEQIEYHAENSTLVHLVMSALTNYLHPQKLGGSSGGNDEILNELSEIKRMLEEMPAFPMNNANQAKIIQRKKPLKADFHVDLKELEEILEAFGG</sequence>
<protein>
    <submittedName>
        <fullName evidence="1">Uncharacterized protein</fullName>
    </submittedName>
</protein>
<evidence type="ECO:0000313" key="1">
    <source>
        <dbReference type="EMBL" id="WVX83355.1"/>
    </source>
</evidence>
<dbReference type="Proteomes" id="UP001357223">
    <property type="component" value="Chromosome"/>
</dbReference>
<proteinExistence type="predicted"/>
<evidence type="ECO:0000313" key="2">
    <source>
        <dbReference type="Proteomes" id="UP001357223"/>
    </source>
</evidence>
<accession>A0ABZ2CI40</accession>
<keyword evidence="2" id="KW-1185">Reference proteome</keyword>
<reference evidence="1 2" key="1">
    <citation type="submission" date="2023-10" db="EMBL/GenBank/DDBJ databases">
        <title>Niallia locisalis sp.nov. isolated from a salt pond sample.</title>
        <authorList>
            <person name="Li X.-J."/>
            <person name="Dong L."/>
        </authorList>
    </citation>
    <scope>NUCLEOTIDE SEQUENCE [LARGE SCALE GENOMIC DNA]</scope>
    <source>
        <strain evidence="1 2">DSM 29761</strain>
    </source>
</reference>